<evidence type="ECO:0000313" key="2">
    <source>
        <dbReference type="Proteomes" id="UP000182882"/>
    </source>
</evidence>
<keyword evidence="2" id="KW-1185">Reference proteome</keyword>
<dbReference type="KEGG" id="nur:ATY38_12085"/>
<protein>
    <recommendedName>
        <fullName evidence="3">DUF1643 domain-containing protein</fullName>
    </recommendedName>
</protein>
<gene>
    <name evidence="1" type="ORF">SAMN05216406_11453</name>
</gene>
<name>A0A1H2EPH8_9PROT</name>
<dbReference type="Pfam" id="PF07799">
    <property type="entry name" value="DUF1643"/>
    <property type="match status" value="1"/>
</dbReference>
<accession>A0A1H2EPH8</accession>
<proteinExistence type="predicted"/>
<reference evidence="2" key="1">
    <citation type="submission" date="2016-10" db="EMBL/GenBank/DDBJ databases">
        <authorList>
            <person name="Varghese N."/>
            <person name="Submissions S."/>
        </authorList>
    </citation>
    <scope>NUCLEOTIDE SEQUENCE [LARGE SCALE GENOMIC DNA]</scope>
    <source>
        <strain evidence="2">Nm10</strain>
    </source>
</reference>
<dbReference type="InterPro" id="IPR012441">
    <property type="entry name" value="DUF1643"/>
</dbReference>
<dbReference type="Proteomes" id="UP000182882">
    <property type="component" value="Unassembled WGS sequence"/>
</dbReference>
<dbReference type="AlphaFoldDB" id="A0A1H2EPH8"/>
<dbReference type="EMBL" id="FNLN01000014">
    <property type="protein sequence ID" value="SDT96995.1"/>
    <property type="molecule type" value="Genomic_DNA"/>
</dbReference>
<organism evidence="1 2">
    <name type="scientific">Nitrosomonas ureae</name>
    <dbReference type="NCBI Taxonomy" id="44577"/>
    <lineage>
        <taxon>Bacteria</taxon>
        <taxon>Pseudomonadati</taxon>
        <taxon>Pseudomonadota</taxon>
        <taxon>Betaproteobacteria</taxon>
        <taxon>Nitrosomonadales</taxon>
        <taxon>Nitrosomonadaceae</taxon>
        <taxon>Nitrosomonas</taxon>
    </lineage>
</organism>
<evidence type="ECO:0000313" key="1">
    <source>
        <dbReference type="EMBL" id="SDT96995.1"/>
    </source>
</evidence>
<evidence type="ECO:0008006" key="3">
    <source>
        <dbReference type="Google" id="ProtNLM"/>
    </source>
</evidence>
<sequence length="170" mass="18963">MTTVKTGCIFSPCRTYRYTLWRNWIGGAGYAMFIGLNPSTADELQDDPTVRRCINFSKEWGFSALCMTNIFGYRATDPQVMKAVDDPVGPENDEMLIDVAKNAGVIIAAWGTHGVHHRRAEKVKLILGDKLMCLRLTKGGHPAHPLYLPKNLKPISFNTKFMDGMEALGK</sequence>
<dbReference type="RefSeq" id="WP_062559524.1">
    <property type="nucleotide sequence ID" value="NZ_CP013341.1"/>
</dbReference>